<dbReference type="Pfam" id="PF00004">
    <property type="entry name" value="AAA"/>
    <property type="match status" value="1"/>
</dbReference>
<gene>
    <name evidence="3" type="ORF">PENSTE_c001G06979</name>
</gene>
<organism evidence="3 4">
    <name type="scientific">Penicillium steckii</name>
    <dbReference type="NCBI Taxonomy" id="303698"/>
    <lineage>
        <taxon>Eukaryota</taxon>
        <taxon>Fungi</taxon>
        <taxon>Dikarya</taxon>
        <taxon>Ascomycota</taxon>
        <taxon>Pezizomycotina</taxon>
        <taxon>Eurotiomycetes</taxon>
        <taxon>Eurotiomycetidae</taxon>
        <taxon>Eurotiales</taxon>
        <taxon>Aspergillaceae</taxon>
        <taxon>Penicillium</taxon>
    </lineage>
</organism>
<name>A0A1V6U1U1_9EURO</name>
<dbReference type="EMBL" id="MLKD01000001">
    <property type="protein sequence ID" value="OQE32190.1"/>
    <property type="molecule type" value="Genomic_DNA"/>
</dbReference>
<dbReference type="Proteomes" id="UP000191285">
    <property type="component" value="Unassembled WGS sequence"/>
</dbReference>
<dbReference type="InterPro" id="IPR027417">
    <property type="entry name" value="P-loop_NTPase"/>
</dbReference>
<comment type="caution">
    <text evidence="3">The sequence shown here is derived from an EMBL/GenBank/DDBJ whole genome shotgun (WGS) entry which is preliminary data.</text>
</comment>
<dbReference type="PANTHER" id="PTHR46411:SF3">
    <property type="entry name" value="AAA+ ATPASE DOMAIN-CONTAINING PROTEIN"/>
    <property type="match status" value="1"/>
</dbReference>
<dbReference type="InterPro" id="IPR003959">
    <property type="entry name" value="ATPase_AAA_core"/>
</dbReference>
<evidence type="ECO:0000259" key="2">
    <source>
        <dbReference type="SMART" id="SM00382"/>
    </source>
</evidence>
<dbReference type="SUPFAM" id="SSF52540">
    <property type="entry name" value="P-loop containing nucleoside triphosphate hydrolases"/>
    <property type="match status" value="1"/>
</dbReference>
<dbReference type="AlphaFoldDB" id="A0A1V6U1U1"/>
<evidence type="ECO:0000313" key="3">
    <source>
        <dbReference type="EMBL" id="OQE32190.1"/>
    </source>
</evidence>
<feature type="region of interest" description="Disordered" evidence="1">
    <location>
        <begin position="1"/>
        <end position="51"/>
    </location>
</feature>
<dbReference type="InterPro" id="IPR003593">
    <property type="entry name" value="AAA+_ATPase"/>
</dbReference>
<dbReference type="STRING" id="303698.A0A1V6U1U1"/>
<reference evidence="4" key="1">
    <citation type="journal article" date="2017" name="Nat. Microbiol.">
        <title>Global analysis of biosynthetic gene clusters reveals vast potential of secondary metabolite production in Penicillium species.</title>
        <authorList>
            <person name="Nielsen J.C."/>
            <person name="Grijseels S."/>
            <person name="Prigent S."/>
            <person name="Ji B."/>
            <person name="Dainat J."/>
            <person name="Nielsen K.F."/>
            <person name="Frisvad J.C."/>
            <person name="Workman M."/>
            <person name="Nielsen J."/>
        </authorList>
    </citation>
    <scope>NUCLEOTIDE SEQUENCE [LARGE SCALE GENOMIC DNA]</scope>
    <source>
        <strain evidence="4">IBT 24891</strain>
    </source>
</reference>
<feature type="compositionally biased region" description="Polar residues" evidence="1">
    <location>
        <begin position="41"/>
        <end position="51"/>
    </location>
</feature>
<dbReference type="OrthoDB" id="10042665at2759"/>
<dbReference type="Gene3D" id="3.40.50.300">
    <property type="entry name" value="P-loop containing nucleotide triphosphate hydrolases"/>
    <property type="match status" value="1"/>
</dbReference>
<accession>A0A1V6U1U1</accession>
<dbReference type="SMART" id="SM00382">
    <property type="entry name" value="AAA"/>
    <property type="match status" value="1"/>
</dbReference>
<dbReference type="PANTHER" id="PTHR46411">
    <property type="entry name" value="FAMILY ATPASE, PUTATIVE-RELATED"/>
    <property type="match status" value="1"/>
</dbReference>
<dbReference type="GO" id="GO:0005524">
    <property type="term" value="F:ATP binding"/>
    <property type="evidence" value="ECO:0007669"/>
    <property type="project" value="InterPro"/>
</dbReference>
<keyword evidence="4" id="KW-1185">Reference proteome</keyword>
<proteinExistence type="predicted"/>
<feature type="domain" description="AAA+ ATPase" evidence="2">
    <location>
        <begin position="467"/>
        <end position="594"/>
    </location>
</feature>
<dbReference type="GO" id="GO:0016887">
    <property type="term" value="F:ATP hydrolysis activity"/>
    <property type="evidence" value="ECO:0007669"/>
    <property type="project" value="InterPro"/>
</dbReference>
<evidence type="ECO:0000313" key="4">
    <source>
        <dbReference type="Proteomes" id="UP000191285"/>
    </source>
</evidence>
<protein>
    <recommendedName>
        <fullName evidence="2">AAA+ ATPase domain-containing protein</fullName>
    </recommendedName>
</protein>
<evidence type="ECO:0000256" key="1">
    <source>
        <dbReference type="SAM" id="MobiDB-lite"/>
    </source>
</evidence>
<sequence length="677" mass="75383">MIMKNSFLNKPAVDRPQTPPPPPPPRHAKAAASKPEADVDISSSENGTKSPSFVVVGNARQDAEFVFQRDLAKTKQISLCSLIGHYLGTPQSCKYTASELYRILGRLRCLAHAIQKYNSGLGTDSPEFLQYWQPHTLDLLSGFGFHPGSDQTPIIIEGLEEMMKHLEEIFEQEISASKLLLKDGLISFDCLGELFRPESPVKAITGVGSECVYRIIDSYYDERKSIHGLRKSFHLILECVVLVGEHFSVSSFSELIPAWGGPCYQKLGEFKYQPISDDERKLFQLRGESCVRLGYGGAKYLAYNSNTFYPHVGQSQGRSSLMSMAKRNSPAPGSGRVMVDMIRGPCLGHYPCLGVDEASLSIIKLIGRYQQWLSKSSQANKPELSDFIAWDTVPPEFVIFCWPTLVGFSFAAKSWGHVLVEGLSPIEFSDHAFDRLVLSHERKEIIRALVQQGTMNHNQDIISNKQGGLIFLLHGPPGVGKTLTAEAVAEVLHRPLYYVTMGELGTCPVDLEARLSDILNLCAEWNALAVLDEADVFLEIRSNSDLARNAMVCVMLRTLEYHPGILFLTTNRVQTLDPAFESRVTIALRYQSLDCDGRQKVWRNQLDSVNIHISPDIDVHALGNYLLSGRQIKNAVRLSLNLAASQQSPLTQEIILKILGVISLGCQNMKEDETWNQ</sequence>